<evidence type="ECO:0000256" key="5">
    <source>
        <dbReference type="ARBA" id="ARBA00023277"/>
    </source>
</evidence>
<dbReference type="EMBL" id="JBGGTQ010000009">
    <property type="protein sequence ID" value="MEZ0494049.1"/>
    <property type="molecule type" value="Genomic_DNA"/>
</dbReference>
<feature type="region of interest" description="Disordered" evidence="10">
    <location>
        <begin position="439"/>
        <end position="460"/>
    </location>
</feature>
<evidence type="ECO:0000313" key="12">
    <source>
        <dbReference type="EMBL" id="MEZ0494049.1"/>
    </source>
</evidence>
<dbReference type="SUPFAM" id="SSF51989">
    <property type="entry name" value="Glycosyl hydrolases family 6, cellulases"/>
    <property type="match status" value="1"/>
</dbReference>
<proteinExistence type="inferred from homology"/>
<evidence type="ECO:0000256" key="3">
    <source>
        <dbReference type="ARBA" id="ARBA00023001"/>
    </source>
</evidence>
<dbReference type="Proteomes" id="UP001566476">
    <property type="component" value="Unassembled WGS sequence"/>
</dbReference>
<feature type="active site" description="Proton donor" evidence="8">
    <location>
        <position position="334"/>
    </location>
</feature>
<accession>A0ABV4I8U7</accession>
<dbReference type="InterPro" id="IPR001524">
    <property type="entry name" value="Glyco_hydro_6_CS"/>
</dbReference>
<evidence type="ECO:0000256" key="7">
    <source>
        <dbReference type="ARBA" id="ARBA00023326"/>
    </source>
</evidence>
<keyword evidence="13" id="KW-1185">Reference proteome</keyword>
<keyword evidence="6 9" id="KW-0326">Glycosidase</keyword>
<evidence type="ECO:0000256" key="1">
    <source>
        <dbReference type="ARBA" id="ARBA00022729"/>
    </source>
</evidence>
<reference evidence="12 13" key="1">
    <citation type="submission" date="2024-07" db="EMBL/GenBank/DDBJ databases">
        <authorList>
            <person name="Thanompreechachai J."/>
            <person name="Duangmal K."/>
        </authorList>
    </citation>
    <scope>NUCLEOTIDE SEQUENCE [LARGE SCALE GENOMIC DNA]</scope>
    <source>
        <strain evidence="12 13">TBRC 1896</strain>
    </source>
</reference>
<evidence type="ECO:0000313" key="13">
    <source>
        <dbReference type="Proteomes" id="UP001566476"/>
    </source>
</evidence>
<keyword evidence="5 9" id="KW-0119">Carbohydrate metabolism</keyword>
<evidence type="ECO:0000256" key="4">
    <source>
        <dbReference type="ARBA" id="ARBA00023157"/>
    </source>
</evidence>
<sequence>MKTRRGGTAAPTAPHRRTRVGLLVGACAVPLVTATLTGLPSAGAATAGVVVPRGPRALATPAVVTGTTPGAGPEVVATAEAETFSLAANLGRVQPAPGASAGAELLIWTNGTATGTVQLPRAATRLQVVWRGDQCDGAPNATVDVDGRRVAASAVTSTTFTTLTVDGNWAAGGHRVGVGFTNDRQAGCDRNLRLDTITFTAAPVVTTPTPLPVGSNPLAGARFWVDPDSNARREAARSTGPAAAAFAKIADQPSTVWLGDWNRTQDVRRRVSDVVGAATATGTVPVLALYAVPGRDCGNHSAGGLPDAAAYGAWVREVAAGIGTSRVVVVLEPDALAQYDCLSPTARGARSAVLRDAVDVLARAPGAVTYLDAGTSRWIPADTMAQRLREAGVARARGFALNVSNFGTTDQEAAYGDRLSSLLGGASYVVDTSRNGNGADGTWCNPPGRALGDPPTSSTGRPHLDALLWVKRVGESDGECGRGEPAAGTWWSSYALGLAQRARW</sequence>
<keyword evidence="7 9" id="KW-0624">Polysaccharide degradation</keyword>
<comment type="similarity">
    <text evidence="9">Belongs to the glycosyl hydrolase family 6.</text>
</comment>
<dbReference type="PANTHER" id="PTHR34876:SF4">
    <property type="entry name" value="1,4-BETA-D-GLUCAN CELLOBIOHYDROLASE C-RELATED"/>
    <property type="match status" value="1"/>
</dbReference>
<dbReference type="Pfam" id="PF16841">
    <property type="entry name" value="CBM60"/>
    <property type="match status" value="1"/>
</dbReference>
<dbReference type="InterPro" id="IPR031768">
    <property type="entry name" value="CBM60_xylan-bd"/>
</dbReference>
<dbReference type="PROSITE" id="PS00656">
    <property type="entry name" value="GLYCOSYL_HYDROL_F6_2"/>
    <property type="match status" value="1"/>
</dbReference>
<dbReference type="InterPro" id="IPR036434">
    <property type="entry name" value="Beta_cellobiohydrolase_sf"/>
</dbReference>
<dbReference type="Gene3D" id="3.20.20.40">
    <property type="entry name" value="1, 4-beta cellobiohydrolase"/>
    <property type="match status" value="1"/>
</dbReference>
<comment type="caution">
    <text evidence="12">The sequence shown here is derived from an EMBL/GenBank/DDBJ whole genome shotgun (WGS) entry which is preliminary data.</text>
</comment>
<evidence type="ECO:0000259" key="11">
    <source>
        <dbReference type="Pfam" id="PF16841"/>
    </source>
</evidence>
<dbReference type="PRINTS" id="PR00733">
    <property type="entry name" value="GLHYDRLASE6"/>
</dbReference>
<keyword evidence="2 9" id="KW-0378">Hydrolase</keyword>
<protein>
    <recommendedName>
        <fullName evidence="9">Glucanase</fullName>
        <ecNumber evidence="9">3.2.1.-</ecNumber>
    </recommendedName>
</protein>
<organism evidence="12 13">
    <name type="scientific">Kineococcus mangrovi</name>
    <dbReference type="NCBI Taxonomy" id="1660183"/>
    <lineage>
        <taxon>Bacteria</taxon>
        <taxon>Bacillati</taxon>
        <taxon>Actinomycetota</taxon>
        <taxon>Actinomycetes</taxon>
        <taxon>Kineosporiales</taxon>
        <taxon>Kineosporiaceae</taxon>
        <taxon>Kineococcus</taxon>
    </lineage>
</organism>
<keyword evidence="1" id="KW-0732">Signal</keyword>
<feature type="domain" description="Carbohydrate binding module xylan-binding" evidence="11">
    <location>
        <begin position="126"/>
        <end position="199"/>
    </location>
</feature>
<evidence type="ECO:0000256" key="8">
    <source>
        <dbReference type="PROSITE-ProRule" id="PRU10057"/>
    </source>
</evidence>
<keyword evidence="4" id="KW-1015">Disulfide bond</keyword>
<dbReference type="Pfam" id="PF01341">
    <property type="entry name" value="Glyco_hydro_6"/>
    <property type="match status" value="1"/>
</dbReference>
<gene>
    <name evidence="12" type="ORF">AB2L28_17570</name>
</gene>
<dbReference type="InterPro" id="IPR016288">
    <property type="entry name" value="Beta_cellobiohydrolase"/>
</dbReference>
<dbReference type="RefSeq" id="WP_370720283.1">
    <property type="nucleotide sequence ID" value="NZ_JBGGTQ010000009.1"/>
</dbReference>
<evidence type="ECO:0000256" key="6">
    <source>
        <dbReference type="ARBA" id="ARBA00023295"/>
    </source>
</evidence>
<dbReference type="PANTHER" id="PTHR34876">
    <property type="match status" value="1"/>
</dbReference>
<evidence type="ECO:0000256" key="2">
    <source>
        <dbReference type="ARBA" id="ARBA00022801"/>
    </source>
</evidence>
<name>A0ABV4I8U7_9ACTN</name>
<keyword evidence="3 9" id="KW-0136">Cellulose degradation</keyword>
<dbReference type="GO" id="GO:0016787">
    <property type="term" value="F:hydrolase activity"/>
    <property type="evidence" value="ECO:0007669"/>
    <property type="project" value="UniProtKB-KW"/>
</dbReference>
<dbReference type="EC" id="3.2.1.-" evidence="9"/>
<dbReference type="Gene3D" id="2.60.60.40">
    <property type="match status" value="1"/>
</dbReference>
<evidence type="ECO:0000256" key="10">
    <source>
        <dbReference type="SAM" id="MobiDB-lite"/>
    </source>
</evidence>
<evidence type="ECO:0000256" key="9">
    <source>
        <dbReference type="RuleBase" id="RU361186"/>
    </source>
</evidence>